<proteinExistence type="predicted"/>
<dbReference type="EMBL" id="CP067420">
    <property type="protein sequence ID" value="QQP90769.1"/>
    <property type="molecule type" value="Genomic_DNA"/>
</dbReference>
<dbReference type="Proteomes" id="UP000595197">
    <property type="component" value="Chromosome"/>
</dbReference>
<accession>A0ABX7B9E4</accession>
<organism evidence="1 2">
    <name type="scientific">Skermanella cutis</name>
    <dbReference type="NCBI Taxonomy" id="2775420"/>
    <lineage>
        <taxon>Bacteria</taxon>
        <taxon>Pseudomonadati</taxon>
        <taxon>Pseudomonadota</taxon>
        <taxon>Alphaproteobacteria</taxon>
        <taxon>Rhodospirillales</taxon>
        <taxon>Azospirillaceae</taxon>
        <taxon>Skermanella</taxon>
    </lineage>
</organism>
<evidence type="ECO:0000313" key="1">
    <source>
        <dbReference type="EMBL" id="QQP90769.1"/>
    </source>
</evidence>
<dbReference type="Gene3D" id="3.40.50.150">
    <property type="entry name" value="Vaccinia Virus protein VP39"/>
    <property type="match status" value="1"/>
</dbReference>
<keyword evidence="2" id="KW-1185">Reference proteome</keyword>
<evidence type="ECO:0000313" key="2">
    <source>
        <dbReference type="Proteomes" id="UP000595197"/>
    </source>
</evidence>
<protein>
    <recommendedName>
        <fullName evidence="3">Nodulation protein NoeA</fullName>
    </recommendedName>
</protein>
<dbReference type="InterPro" id="IPR029063">
    <property type="entry name" value="SAM-dependent_MTases_sf"/>
</dbReference>
<gene>
    <name evidence="1" type="ORF">IGS68_05965</name>
</gene>
<dbReference type="RefSeq" id="WP_201078077.1">
    <property type="nucleotide sequence ID" value="NZ_CP067420.1"/>
</dbReference>
<evidence type="ECO:0008006" key="3">
    <source>
        <dbReference type="Google" id="ProtNLM"/>
    </source>
</evidence>
<name>A0ABX7B9E4_9PROT</name>
<reference evidence="1" key="1">
    <citation type="submission" date="2021-02" db="EMBL/GenBank/DDBJ databases">
        <title>Skermanella TT6 skin isolate.</title>
        <authorList>
            <person name="Lee K."/>
            <person name="Ganzorig M."/>
        </authorList>
    </citation>
    <scope>NUCLEOTIDE SEQUENCE</scope>
    <source>
        <strain evidence="1">TT6</strain>
    </source>
</reference>
<sequence>MTAAEPGSFRDPSGHVFEADGRIFRTIAARALADYAFVRDSGVLRRLAADGRLVASEEVDPALLPLSLGAEVRGAPIVVEHPRIPFVSYPYEWPFPALKAAALLHLDLQIELLADDVMLSDASAYNVQFIGPRPVLIDLLSLRRYREGEYWTGLRQFCEQFLNPLLLRAVLGVPHNQWYRGSLEGIPTADLNRLLPFRKKLSWQVMTYVVLQARLEASANDKGTAEAAGIRRKGLPKPSLLGILTQLRGWIEKLKPADTGRTVWGDYARNNTYTDAAEETKCRFIAEFAEATRPTLLWDLGCNSGNYSAVALGAGAGAAIGFDFDQKALELAFDRAVSERLNLLPLFQDAANPSPDQGWKQNERRGIQGRGQADGLLALAFEHHLVIGRNVPLDQTVGWLTGLAPRGVIEFVPKDDPTVRRMLALREDIFDGYCVEAFTAALLGRARIVREMPVADSGRRLFWYDRG</sequence>
<dbReference type="SUPFAM" id="SSF53335">
    <property type="entry name" value="S-adenosyl-L-methionine-dependent methyltransferases"/>
    <property type="match status" value="1"/>
</dbReference>